<keyword evidence="3" id="KW-1185">Reference proteome</keyword>
<dbReference type="Pfam" id="PF18539">
    <property type="entry name" value="DUF5625"/>
    <property type="match status" value="1"/>
</dbReference>
<dbReference type="RefSeq" id="WP_130185548.1">
    <property type="nucleotide sequence ID" value="NZ_CP035913.1"/>
</dbReference>
<dbReference type="EMBL" id="CP035913">
    <property type="protein sequence ID" value="QBE62413.1"/>
    <property type="molecule type" value="Genomic_DNA"/>
</dbReference>
<dbReference type="KEGG" id="plue:EWM63_05000"/>
<dbReference type="InterPro" id="IPR041008">
    <property type="entry name" value="DUF5625"/>
</dbReference>
<accession>A0A4V0Z370</accession>
<protein>
    <recommendedName>
        <fullName evidence="1">DUF5625 domain-containing protein</fullName>
    </recommendedName>
</protein>
<evidence type="ECO:0000313" key="2">
    <source>
        <dbReference type="EMBL" id="QBE62413.1"/>
    </source>
</evidence>
<reference evidence="2 3" key="1">
    <citation type="submission" date="2019-02" db="EMBL/GenBank/DDBJ databases">
        <title>Draft Genome Sequences of Six Type Strains of the Genus Massilia.</title>
        <authorList>
            <person name="Miess H."/>
            <person name="Frediansyhah A."/>
            <person name="Gross H."/>
        </authorList>
    </citation>
    <scope>NUCLEOTIDE SEQUENCE [LARGE SCALE GENOMIC DNA]</scope>
    <source>
        <strain evidence="2 3">DSM 17473</strain>
    </source>
</reference>
<gene>
    <name evidence="2" type="ORF">EWM63_05000</name>
</gene>
<feature type="domain" description="DUF5625" evidence="1">
    <location>
        <begin position="33"/>
        <end position="174"/>
    </location>
</feature>
<dbReference type="OrthoDB" id="8758687at2"/>
<name>A0A4V0Z370_9BURK</name>
<sequence length="180" mass="19273">MGPIAYSLCAKPVIGPLMFITAQCAFPPLFQGVPLRLDQAGAVASASFAAPVDTTYRLLIRFTFPNRQSMNGDRIVGSRHDRYCDGRPYGQVPAFARDGLGQPIPLHIVIRRASDAATVIERTVESLCINAHGADLTKTRGIASVTLPRGKYSASITNVTQQPGLAGVHAEVMLAGPRMK</sequence>
<organism evidence="2 3">
    <name type="scientific">Pseudoduganella lutea</name>
    <dbReference type="NCBI Taxonomy" id="321985"/>
    <lineage>
        <taxon>Bacteria</taxon>
        <taxon>Pseudomonadati</taxon>
        <taxon>Pseudomonadota</taxon>
        <taxon>Betaproteobacteria</taxon>
        <taxon>Burkholderiales</taxon>
        <taxon>Oxalobacteraceae</taxon>
        <taxon>Telluria group</taxon>
        <taxon>Pseudoduganella</taxon>
    </lineage>
</organism>
<dbReference type="Gene3D" id="2.60.120.790">
    <property type="match status" value="1"/>
</dbReference>
<evidence type="ECO:0000313" key="3">
    <source>
        <dbReference type="Proteomes" id="UP000290637"/>
    </source>
</evidence>
<proteinExistence type="predicted"/>
<evidence type="ECO:0000259" key="1">
    <source>
        <dbReference type="Pfam" id="PF18539"/>
    </source>
</evidence>
<dbReference type="Proteomes" id="UP000290637">
    <property type="component" value="Chromosome"/>
</dbReference>
<dbReference type="AlphaFoldDB" id="A0A4V0Z370"/>